<name>A0A364MX53_STELY</name>
<gene>
    <name evidence="2" type="ORF">DDE83_007013</name>
</gene>
<protein>
    <submittedName>
        <fullName evidence="2">Uncharacterized protein</fullName>
    </submittedName>
</protein>
<organism evidence="2 3">
    <name type="scientific">Stemphylium lycopersici</name>
    <name type="common">Tomato gray leaf spot disease fungus</name>
    <name type="synonym">Thyrospora lycopersici</name>
    <dbReference type="NCBI Taxonomy" id="183478"/>
    <lineage>
        <taxon>Eukaryota</taxon>
        <taxon>Fungi</taxon>
        <taxon>Dikarya</taxon>
        <taxon>Ascomycota</taxon>
        <taxon>Pezizomycotina</taxon>
        <taxon>Dothideomycetes</taxon>
        <taxon>Pleosporomycetidae</taxon>
        <taxon>Pleosporales</taxon>
        <taxon>Pleosporineae</taxon>
        <taxon>Pleosporaceae</taxon>
        <taxon>Stemphylium</taxon>
    </lineage>
</organism>
<keyword evidence="3" id="KW-1185">Reference proteome</keyword>
<accession>A0A364MX53</accession>
<evidence type="ECO:0000313" key="3">
    <source>
        <dbReference type="Proteomes" id="UP000249619"/>
    </source>
</evidence>
<proteinExistence type="predicted"/>
<dbReference type="Proteomes" id="UP000249619">
    <property type="component" value="Unassembled WGS sequence"/>
</dbReference>
<feature type="region of interest" description="Disordered" evidence="1">
    <location>
        <begin position="191"/>
        <end position="225"/>
    </location>
</feature>
<dbReference type="AlphaFoldDB" id="A0A364MX53"/>
<comment type="caution">
    <text evidence="2">The sequence shown here is derived from an EMBL/GenBank/DDBJ whole genome shotgun (WGS) entry which is preliminary data.</text>
</comment>
<evidence type="ECO:0000313" key="2">
    <source>
        <dbReference type="EMBL" id="RAR06258.1"/>
    </source>
</evidence>
<sequence>MPRNAASNVAIDEPILPAHIPDGPTTVPRSRHAAHQPIGTIPDRLDNIRDYVRGVNSYIHWLQGLTQHERSDVARVTEIKRELKTAHRNLEKLFTERCRGLGGDMEALVKDAMKHAWRSYRNVVKLEEELKGLAIGKALPLREKGAAMNGSDNEKDDEDDEKHIMSGALPVEDKIVDPNQRAGRADALERLRNLPQVPTRGMPSQNKSNLHSSETNPEKVPQPRCEVKRRIQEEEASATPALRDPDRVRRGSCNGFMITEMTMKGLEEAHFVLPYLYHLKIHELRHLKEWLSNEGHIMSWGTISRMEKTLLCIQLLQTGCRYEALAVIHSRSPRQVKESCRQVMQGLLKWHGETIGSEEVEGQAKYLALWGIWDKYVISGGRARLYFGFDWPHLAKVLLALNMYMGRWRMQGRFAMDGPAFVWGKFFVTESAEKVRHMVNGVGNEDDMNDRDGHQVAEPTSFNDVALRHGVLRAKPEG</sequence>
<reference evidence="3" key="1">
    <citation type="submission" date="2018-05" db="EMBL/GenBank/DDBJ databases">
        <title>Draft genome sequence of Stemphylium lycopersici strain CIDEFI 213.</title>
        <authorList>
            <person name="Medina R."/>
            <person name="Franco M.E.E."/>
            <person name="Lucentini C.G."/>
            <person name="Saparrat M.C.N."/>
            <person name="Balatti P.A."/>
        </authorList>
    </citation>
    <scope>NUCLEOTIDE SEQUENCE [LARGE SCALE GENOMIC DNA]</scope>
    <source>
        <strain evidence="3">CIDEFI 213</strain>
    </source>
</reference>
<feature type="compositionally biased region" description="Polar residues" evidence="1">
    <location>
        <begin position="202"/>
        <end position="215"/>
    </location>
</feature>
<evidence type="ECO:0000256" key="1">
    <source>
        <dbReference type="SAM" id="MobiDB-lite"/>
    </source>
</evidence>
<dbReference type="EMBL" id="QGDH01000118">
    <property type="protein sequence ID" value="RAR06258.1"/>
    <property type="molecule type" value="Genomic_DNA"/>
</dbReference>